<evidence type="ECO:0000313" key="2">
    <source>
        <dbReference type="Proteomes" id="UP001595615"/>
    </source>
</evidence>
<sequence>MTAQVGHLFETPVIVDTLADAAALNAELAAIARRRREAHPGVAKSNWNGWQSTPDMLGWGGEAAATLARHFIALCQQYTWQPHPEDESFRWFVDMWANISPPRAANESHCHPGAVWSAVYYVDDGYAGSTDPALGGELVLYDPRMPMTRMLPLDLRYRGPDGKVAQSQMAMRASAGRLVMFPPWLMHAVRPYFGEGERISIAMNANAVREGVR</sequence>
<reference evidence="2" key="1">
    <citation type="journal article" date="2019" name="Int. J. Syst. Evol. Microbiol.">
        <title>The Global Catalogue of Microorganisms (GCM) 10K type strain sequencing project: providing services to taxonomists for standard genome sequencing and annotation.</title>
        <authorList>
            <consortium name="The Broad Institute Genomics Platform"/>
            <consortium name="The Broad Institute Genome Sequencing Center for Infectious Disease"/>
            <person name="Wu L."/>
            <person name="Ma J."/>
        </authorList>
    </citation>
    <scope>NUCLEOTIDE SEQUENCE [LARGE SCALE GENOMIC DNA]</scope>
    <source>
        <strain evidence="2">KCTC 42644</strain>
    </source>
</reference>
<dbReference type="Pfam" id="PF13759">
    <property type="entry name" value="2OG-FeII_Oxy_5"/>
    <property type="match status" value="1"/>
</dbReference>
<dbReference type="RefSeq" id="WP_380862888.1">
    <property type="nucleotide sequence ID" value="NZ_JBHRXV010000011.1"/>
</dbReference>
<dbReference type="InterPro" id="IPR012668">
    <property type="entry name" value="CHP02466"/>
</dbReference>
<organism evidence="1 2">
    <name type="scientific">Sphingoaurantiacus capsulatus</name>
    <dbReference type="NCBI Taxonomy" id="1771310"/>
    <lineage>
        <taxon>Bacteria</taxon>
        <taxon>Pseudomonadati</taxon>
        <taxon>Pseudomonadota</taxon>
        <taxon>Alphaproteobacteria</taxon>
        <taxon>Sphingomonadales</taxon>
        <taxon>Sphingosinicellaceae</taxon>
        <taxon>Sphingoaurantiacus</taxon>
    </lineage>
</organism>
<evidence type="ECO:0000313" key="1">
    <source>
        <dbReference type="EMBL" id="MFC3713927.1"/>
    </source>
</evidence>
<protein>
    <submittedName>
        <fullName evidence="1">TIGR02466 family protein</fullName>
    </submittedName>
</protein>
<dbReference type="Gene3D" id="2.60.120.620">
    <property type="entry name" value="q2cbj1_9rhob like domain"/>
    <property type="match status" value="1"/>
</dbReference>
<accession>A0ABV7XF56</accession>
<comment type="caution">
    <text evidence="1">The sequence shown here is derived from an EMBL/GenBank/DDBJ whole genome shotgun (WGS) entry which is preliminary data.</text>
</comment>
<dbReference type="NCBIfam" id="TIGR02466">
    <property type="entry name" value="TIGR02466 family protein"/>
    <property type="match status" value="1"/>
</dbReference>
<keyword evidence="2" id="KW-1185">Reference proteome</keyword>
<dbReference type="EMBL" id="JBHRXV010000011">
    <property type="protein sequence ID" value="MFC3713927.1"/>
    <property type="molecule type" value="Genomic_DNA"/>
</dbReference>
<name>A0ABV7XF56_9SPHN</name>
<dbReference type="Proteomes" id="UP001595615">
    <property type="component" value="Unassembled WGS sequence"/>
</dbReference>
<proteinExistence type="predicted"/>
<gene>
    <name evidence="1" type="ORF">ACFOMD_15230</name>
</gene>